<feature type="compositionally biased region" description="Basic and acidic residues" evidence="7">
    <location>
        <begin position="357"/>
        <end position="368"/>
    </location>
</feature>
<proteinExistence type="inferred from homology"/>
<evidence type="ECO:0000256" key="3">
    <source>
        <dbReference type="ARBA" id="ARBA00017364"/>
    </source>
</evidence>
<dbReference type="Pfam" id="PF12066">
    <property type="entry name" value="SERRATE_Ars2_N"/>
    <property type="match status" value="1"/>
</dbReference>
<feature type="compositionally biased region" description="Basic and acidic residues" evidence="7">
    <location>
        <begin position="254"/>
        <end position="276"/>
    </location>
</feature>
<dbReference type="CDD" id="cd00590">
    <property type="entry name" value="RRM_SF"/>
    <property type="match status" value="1"/>
</dbReference>
<evidence type="ECO:0000313" key="10">
    <source>
        <dbReference type="EMBL" id="CRK88062.1"/>
    </source>
</evidence>
<dbReference type="SUPFAM" id="SSF54928">
    <property type="entry name" value="RNA-binding domain, RBD"/>
    <property type="match status" value="1"/>
</dbReference>
<dbReference type="AlphaFoldDB" id="A0A1J1HNL8"/>
<dbReference type="Pfam" id="PF04959">
    <property type="entry name" value="ARS2"/>
    <property type="match status" value="1"/>
</dbReference>
<dbReference type="InterPro" id="IPR021933">
    <property type="entry name" value="SERRATE/Ars2_N"/>
</dbReference>
<feature type="compositionally biased region" description="Basic and acidic residues" evidence="7">
    <location>
        <begin position="323"/>
        <end position="337"/>
    </location>
</feature>
<dbReference type="Gene3D" id="3.30.70.330">
    <property type="match status" value="1"/>
</dbReference>
<evidence type="ECO:0000256" key="4">
    <source>
        <dbReference type="ARBA" id="ARBA00023158"/>
    </source>
</evidence>
<gene>
    <name evidence="10" type="ORF">CLUMA_CG001847</name>
</gene>
<evidence type="ECO:0000256" key="5">
    <source>
        <dbReference type="ARBA" id="ARBA00023242"/>
    </source>
</evidence>
<evidence type="ECO:0000256" key="7">
    <source>
        <dbReference type="SAM" id="MobiDB-lite"/>
    </source>
</evidence>
<dbReference type="GO" id="GO:0016604">
    <property type="term" value="C:nuclear body"/>
    <property type="evidence" value="ECO:0007669"/>
    <property type="project" value="TreeGrafter"/>
</dbReference>
<dbReference type="EMBL" id="CVRI01000006">
    <property type="protein sequence ID" value="CRK88062.1"/>
    <property type="molecule type" value="Genomic_DNA"/>
</dbReference>
<keyword evidence="5" id="KW-0539">Nucleus</keyword>
<name>A0A1J1HNL8_9DIPT</name>
<sequence length="815" mass="93487">MGDSDDEYDRKRRDKFRGERDRGGGGGDREKWPERDRNRSRNDFYRPSRYSPPMKRMRSDFEDRGPPMGRYGMHEYGMYGGYGNSHDPYGALSPYGGAPAHGPRELHPPPVSDGMTQPPMMTLKQFLATQDDSISDEIAITKYNEYKLEFKRGQMNEFFVSHKDEEWFKLKYHPEMSLKRKEEQIGYLKKRVEVFAELLNKGDITNVHADTNNTDQLIRLLDTVVIKLEGGTDDDLKVLDEKPLPAVVPPTTEKVVEEKKETEVEKEASEEAEKAVEGLTTESKKRRRTDSDSSSSSSNSDLSDSERRVEKKANGNGVDDDIKESKTDEASEEKDEKIEDEDSEMKEIPIIEEGEEKTDIAEMTEKKEIDEEKKVEEIVDLVEEDSTSKKLQELHKTSSIFVRNLAPTITKAEVEALCKRYDGFLRVAIADPAVERRWFRRGWITFKRDVNIKEICWNLNNIRLRDCELAPIVNRDLSRRVRPVNGITAHKTVCKNDIKLCAKIAHSLDEKSGLWKDQIEDNEEKKTFGLQSKNPVLKNITDYLIEEADAEEEELLGMSGETKDDTEGELLERDPELISVLDKIIFYLRIVHSVDFYNHCEYPYEDEMPNRCGIIHARGPQPQNKITSNDIQEYIKNFEMKMSQFLAASAEVSEDEMKKLGAKDIEAEVEKFVSANTQDLGKDRWLCPLSGKKFKGPEYIRKHIMSKHAEKVEEVKKEVEYFNNYLKDSKRPQLPEHPGNVKKEGNQNSPMYRQPHFGGSPMPYQGFSYGGGPMMMPRGRGGFSRGGGGRMDAPHRPLIHYRDLDAPSGSVDDIF</sequence>
<feature type="region of interest" description="Disordered" evidence="7">
    <location>
        <begin position="1"/>
        <end position="66"/>
    </location>
</feature>
<dbReference type="PANTHER" id="PTHR13165">
    <property type="entry name" value="ARSENITE-RESISTANCE PROTEIN 2"/>
    <property type="match status" value="1"/>
</dbReference>
<reference evidence="10 11" key="1">
    <citation type="submission" date="2015-04" db="EMBL/GenBank/DDBJ databases">
        <authorList>
            <person name="Syromyatnikov M.Y."/>
            <person name="Popov V.N."/>
        </authorList>
    </citation>
    <scope>NUCLEOTIDE SEQUENCE [LARGE SCALE GENOMIC DNA]</scope>
</reference>
<comment type="subcellular location">
    <subcellularLocation>
        <location evidence="1">Nucleus</location>
    </subcellularLocation>
</comment>
<dbReference type="InterPro" id="IPR007042">
    <property type="entry name" value="SERRATE/Ars2_C"/>
</dbReference>
<feature type="region of interest" description="Disordered" evidence="7">
    <location>
        <begin position="249"/>
        <end position="368"/>
    </location>
</feature>
<dbReference type="OrthoDB" id="342064at2759"/>
<dbReference type="GO" id="GO:0003676">
    <property type="term" value="F:nucleic acid binding"/>
    <property type="evidence" value="ECO:0007669"/>
    <property type="project" value="InterPro"/>
</dbReference>
<comment type="similarity">
    <text evidence="2">Belongs to the ARS2 family.</text>
</comment>
<evidence type="ECO:0000256" key="6">
    <source>
        <dbReference type="ARBA" id="ARBA00030701"/>
    </source>
</evidence>
<evidence type="ECO:0000259" key="9">
    <source>
        <dbReference type="Pfam" id="PF12066"/>
    </source>
</evidence>
<feature type="domain" description="SERRATE/Ars2 C-terminal" evidence="8">
    <location>
        <begin position="618"/>
        <end position="786"/>
    </location>
</feature>
<feature type="compositionally biased region" description="Acidic residues" evidence="7">
    <location>
        <begin position="338"/>
        <end position="356"/>
    </location>
</feature>
<keyword evidence="11" id="KW-1185">Reference proteome</keyword>
<dbReference type="Proteomes" id="UP000183832">
    <property type="component" value="Unassembled WGS sequence"/>
</dbReference>
<dbReference type="InterPro" id="IPR039727">
    <property type="entry name" value="SE/Ars2"/>
</dbReference>
<keyword evidence="4" id="KW-0943">RNA-mediated gene silencing</keyword>
<evidence type="ECO:0000256" key="1">
    <source>
        <dbReference type="ARBA" id="ARBA00004123"/>
    </source>
</evidence>
<organism evidence="10 11">
    <name type="scientific">Clunio marinus</name>
    <dbReference type="NCBI Taxonomy" id="568069"/>
    <lineage>
        <taxon>Eukaryota</taxon>
        <taxon>Metazoa</taxon>
        <taxon>Ecdysozoa</taxon>
        <taxon>Arthropoda</taxon>
        <taxon>Hexapoda</taxon>
        <taxon>Insecta</taxon>
        <taxon>Pterygota</taxon>
        <taxon>Neoptera</taxon>
        <taxon>Endopterygota</taxon>
        <taxon>Diptera</taxon>
        <taxon>Nematocera</taxon>
        <taxon>Chironomoidea</taxon>
        <taxon>Chironomidae</taxon>
        <taxon>Clunio</taxon>
    </lineage>
</organism>
<evidence type="ECO:0000313" key="11">
    <source>
        <dbReference type="Proteomes" id="UP000183832"/>
    </source>
</evidence>
<dbReference type="InterPro" id="IPR035979">
    <property type="entry name" value="RBD_domain_sf"/>
</dbReference>
<protein>
    <recommendedName>
        <fullName evidence="3">Serrate RNA effector molecule homolog</fullName>
    </recommendedName>
    <alternativeName>
        <fullName evidence="6">Arsenite-resistance protein 2 homolog</fullName>
    </alternativeName>
</protein>
<feature type="compositionally biased region" description="Basic and acidic residues" evidence="7">
    <location>
        <begin position="8"/>
        <end position="46"/>
    </location>
</feature>
<evidence type="ECO:0000256" key="2">
    <source>
        <dbReference type="ARBA" id="ARBA00005407"/>
    </source>
</evidence>
<dbReference type="GO" id="GO:0031053">
    <property type="term" value="P:primary miRNA processing"/>
    <property type="evidence" value="ECO:0007669"/>
    <property type="project" value="TreeGrafter"/>
</dbReference>
<accession>A0A1J1HNL8</accession>
<feature type="compositionally biased region" description="Low complexity" evidence="7">
    <location>
        <begin position="292"/>
        <end position="302"/>
    </location>
</feature>
<dbReference type="STRING" id="568069.A0A1J1HNL8"/>
<dbReference type="InterPro" id="IPR012677">
    <property type="entry name" value="Nucleotide-bd_a/b_plait_sf"/>
</dbReference>
<evidence type="ECO:0000259" key="8">
    <source>
        <dbReference type="Pfam" id="PF04959"/>
    </source>
</evidence>
<feature type="domain" description="SERRATE/Ars2 N-terminal" evidence="9">
    <location>
        <begin position="124"/>
        <end position="233"/>
    </location>
</feature>
<feature type="compositionally biased region" description="Basic and acidic residues" evidence="7">
    <location>
        <begin position="304"/>
        <end position="313"/>
    </location>
</feature>
<dbReference type="PANTHER" id="PTHR13165:SF0">
    <property type="entry name" value="SERRATE RNA EFFECTOR MOLECULE HOMOLOG"/>
    <property type="match status" value="1"/>
</dbReference>